<dbReference type="EMBL" id="CP017637">
    <property type="protein sequence ID" value="APG10011.1"/>
    <property type="molecule type" value="Genomic_DNA"/>
</dbReference>
<proteinExistence type="predicted"/>
<dbReference type="AlphaFoldDB" id="A0A1L3F9N8"/>
<accession>A0A1L3F9N8</accession>
<evidence type="ECO:0000313" key="2">
    <source>
        <dbReference type="Proteomes" id="UP000181962"/>
    </source>
</evidence>
<protein>
    <submittedName>
        <fullName evidence="1">Uncharacterized protein</fullName>
    </submittedName>
</protein>
<sequence length="70" mass="7514">MDPEIDATPKDKPTMPLLISELRNFKEVARAEYGKTSYLNSGGLFCGATPSPGRSIAAAAVKRAMTQRAD</sequence>
<dbReference type="Proteomes" id="UP000181962">
    <property type="component" value="Chromosome"/>
</dbReference>
<gene>
    <name evidence="1" type="ORF">BKD09_16925</name>
</gene>
<name>A0A1L3F9N8_BRAJP</name>
<evidence type="ECO:0000313" key="1">
    <source>
        <dbReference type="EMBL" id="APG10011.1"/>
    </source>
</evidence>
<reference evidence="1 2" key="1">
    <citation type="submission" date="2016-11" db="EMBL/GenBank/DDBJ databases">
        <title>Complete Genome Sequence of Bradyrhizobium sp. strain J5, an isolated from soybean nodule in Hokkaido.</title>
        <authorList>
            <person name="Kanehara K."/>
        </authorList>
    </citation>
    <scope>NUCLEOTIDE SEQUENCE [LARGE SCALE GENOMIC DNA]</scope>
    <source>
        <strain evidence="1 2">J5</strain>
    </source>
</reference>
<dbReference type="RefSeq" id="WP_155795007.1">
    <property type="nucleotide sequence ID" value="NZ_CP017637.1"/>
</dbReference>
<organism evidence="1 2">
    <name type="scientific">Bradyrhizobium japonicum</name>
    <dbReference type="NCBI Taxonomy" id="375"/>
    <lineage>
        <taxon>Bacteria</taxon>
        <taxon>Pseudomonadati</taxon>
        <taxon>Pseudomonadota</taxon>
        <taxon>Alphaproteobacteria</taxon>
        <taxon>Hyphomicrobiales</taxon>
        <taxon>Nitrobacteraceae</taxon>
        <taxon>Bradyrhizobium</taxon>
    </lineage>
</organism>